<evidence type="ECO:0000259" key="4">
    <source>
        <dbReference type="PROSITE" id="PS50048"/>
    </source>
</evidence>
<dbReference type="InterPro" id="IPR001138">
    <property type="entry name" value="Zn2Cys6_DnaBD"/>
</dbReference>
<dbReference type="GO" id="GO:0003677">
    <property type="term" value="F:DNA binding"/>
    <property type="evidence" value="ECO:0007669"/>
    <property type="project" value="InterPro"/>
</dbReference>
<keyword evidence="6" id="KW-1185">Reference proteome</keyword>
<dbReference type="RefSeq" id="XP_045960014.1">
    <property type="nucleotide sequence ID" value="XM_046095722.1"/>
</dbReference>
<dbReference type="Pfam" id="PF04082">
    <property type="entry name" value="Fungal_trans"/>
    <property type="match status" value="1"/>
</dbReference>
<dbReference type="OrthoDB" id="2123952at2759"/>
<dbReference type="GO" id="GO:0006351">
    <property type="term" value="P:DNA-templated transcription"/>
    <property type="evidence" value="ECO:0007669"/>
    <property type="project" value="InterPro"/>
</dbReference>
<evidence type="ECO:0000256" key="2">
    <source>
        <dbReference type="ARBA" id="ARBA00023242"/>
    </source>
</evidence>
<accession>A0A9P9A077</accession>
<dbReference type="AlphaFoldDB" id="A0A9P9A077"/>
<dbReference type="InterPro" id="IPR050987">
    <property type="entry name" value="AtrR-like"/>
</dbReference>
<dbReference type="Gene3D" id="4.10.240.10">
    <property type="entry name" value="Zn(2)-C6 fungal-type DNA-binding domain"/>
    <property type="match status" value="1"/>
</dbReference>
<proteinExistence type="predicted"/>
<keyword evidence="1" id="KW-0479">Metal-binding</keyword>
<dbReference type="InterPro" id="IPR036864">
    <property type="entry name" value="Zn2-C6_fun-type_DNA-bd_sf"/>
</dbReference>
<dbReference type="CDD" id="cd12148">
    <property type="entry name" value="fungal_TF_MHR"/>
    <property type="match status" value="1"/>
</dbReference>
<dbReference type="PANTHER" id="PTHR46910">
    <property type="entry name" value="TRANSCRIPTION FACTOR PDR1"/>
    <property type="match status" value="1"/>
</dbReference>
<dbReference type="SUPFAM" id="SSF57701">
    <property type="entry name" value="Zn2/Cys6 DNA-binding domain"/>
    <property type="match status" value="1"/>
</dbReference>
<dbReference type="InterPro" id="IPR007219">
    <property type="entry name" value="XnlR_reg_dom"/>
</dbReference>
<feature type="region of interest" description="Disordered" evidence="3">
    <location>
        <begin position="99"/>
        <end position="123"/>
    </location>
</feature>
<protein>
    <submittedName>
        <fullName evidence="5">Fungal-specific transcription factor domain-containing protein</fullName>
    </submittedName>
</protein>
<dbReference type="CDD" id="cd00067">
    <property type="entry name" value="GAL4"/>
    <property type="match status" value="1"/>
</dbReference>
<evidence type="ECO:0000256" key="1">
    <source>
        <dbReference type="ARBA" id="ARBA00022723"/>
    </source>
</evidence>
<evidence type="ECO:0000313" key="6">
    <source>
        <dbReference type="Proteomes" id="UP000758603"/>
    </source>
</evidence>
<dbReference type="PROSITE" id="PS50048">
    <property type="entry name" value="ZN2_CY6_FUNGAL_2"/>
    <property type="match status" value="1"/>
</dbReference>
<dbReference type="GeneID" id="70124615"/>
<sequence length="623" mass="69959">METSSRRKACDTCYSKKIKCDQVVPVCSNCQLYKVKCTTTVIRRRAMPPKQKTANPPPQSNATGQESLEARLARIESKLSSLDGPNSVSLAALLGTHHSATESASRSSPESNGSGPGMPTLGSFSTSIVEDLPPLQDTLPLVDAYFQGFNNLLPLFDQSSFMKLLRDFYAFPIRRSRTSWGVINCVLALGSKALAIEQGTARLSPSERPNCDFEANAQKCLDDFMTRDKDTLGIQGILALVILYQARPDSRSAFMRMGAAVGLVHRLQLHTRSSHASFSAEESRQRDNIFWMCYILEKYVSIRTKTTSLQRDDDLDVDLPAEDGDGLIVSEDGLVKFNFFRARIQLAHLQGKIFDTLYSVRSKRLSPEDRRKHVTQLDIMLEKWHQTIPVPFQLENMQRSLHRMNHSHMAILHHLHLMCLVFVHGLYSLESGWIQAIGAYGQAVLANMDNNTDICMRKMQPPMPSAWAKCVRASRGSIRLFLFEPQHTCSLWLNMGSYFSGIIVLLANCQYYPTDEQAREDHKLAKDGAKLLLQLVNTHQDDDVIQIMSVLENLESIAEKAINHYQGHPEFTPYPPVLAPESFWMSENQFIDGLINDLDNDTSASNPGSLSTWASSSRSVFEF</sequence>
<name>A0A9P9A077_9PEZI</name>
<keyword evidence="2" id="KW-0539">Nucleus</keyword>
<gene>
    <name evidence="5" type="ORF">BKA67DRAFT_248309</name>
</gene>
<dbReference type="PANTHER" id="PTHR46910:SF25">
    <property type="entry name" value="ABC-TRANSPORTER-REGULATING TRANSCRIPTION FACTOR"/>
    <property type="match status" value="1"/>
</dbReference>
<evidence type="ECO:0000256" key="3">
    <source>
        <dbReference type="SAM" id="MobiDB-lite"/>
    </source>
</evidence>
<reference evidence="5" key="1">
    <citation type="journal article" date="2021" name="Nat. Commun.">
        <title>Genetic determinants of endophytism in the Arabidopsis root mycobiome.</title>
        <authorList>
            <person name="Mesny F."/>
            <person name="Miyauchi S."/>
            <person name="Thiergart T."/>
            <person name="Pickel B."/>
            <person name="Atanasova L."/>
            <person name="Karlsson M."/>
            <person name="Huettel B."/>
            <person name="Barry K.W."/>
            <person name="Haridas S."/>
            <person name="Chen C."/>
            <person name="Bauer D."/>
            <person name="Andreopoulos W."/>
            <person name="Pangilinan J."/>
            <person name="LaButti K."/>
            <person name="Riley R."/>
            <person name="Lipzen A."/>
            <person name="Clum A."/>
            <person name="Drula E."/>
            <person name="Henrissat B."/>
            <person name="Kohler A."/>
            <person name="Grigoriev I.V."/>
            <person name="Martin F.M."/>
            <person name="Hacquard S."/>
        </authorList>
    </citation>
    <scope>NUCLEOTIDE SEQUENCE</scope>
    <source>
        <strain evidence="5">MPI-SDFR-AT-0073</strain>
    </source>
</reference>
<feature type="domain" description="Zn(2)-C6 fungal-type" evidence="4">
    <location>
        <begin position="9"/>
        <end position="39"/>
    </location>
</feature>
<feature type="compositionally biased region" description="Polar residues" evidence="3">
    <location>
        <begin position="101"/>
        <end position="113"/>
    </location>
</feature>
<dbReference type="SMART" id="SM00906">
    <property type="entry name" value="Fungal_trans"/>
    <property type="match status" value="1"/>
</dbReference>
<organism evidence="5 6">
    <name type="scientific">Truncatella angustata</name>
    <dbReference type="NCBI Taxonomy" id="152316"/>
    <lineage>
        <taxon>Eukaryota</taxon>
        <taxon>Fungi</taxon>
        <taxon>Dikarya</taxon>
        <taxon>Ascomycota</taxon>
        <taxon>Pezizomycotina</taxon>
        <taxon>Sordariomycetes</taxon>
        <taxon>Xylariomycetidae</taxon>
        <taxon>Amphisphaeriales</taxon>
        <taxon>Sporocadaceae</taxon>
        <taxon>Truncatella</taxon>
    </lineage>
</organism>
<evidence type="ECO:0000313" key="5">
    <source>
        <dbReference type="EMBL" id="KAH6655749.1"/>
    </source>
</evidence>
<dbReference type="SMART" id="SM00066">
    <property type="entry name" value="GAL4"/>
    <property type="match status" value="1"/>
</dbReference>
<dbReference type="Pfam" id="PF00172">
    <property type="entry name" value="Zn_clus"/>
    <property type="match status" value="1"/>
</dbReference>
<dbReference type="GO" id="GO:0000981">
    <property type="term" value="F:DNA-binding transcription factor activity, RNA polymerase II-specific"/>
    <property type="evidence" value="ECO:0007669"/>
    <property type="project" value="InterPro"/>
</dbReference>
<comment type="caution">
    <text evidence="5">The sequence shown here is derived from an EMBL/GenBank/DDBJ whole genome shotgun (WGS) entry which is preliminary data.</text>
</comment>
<dbReference type="GO" id="GO:0008270">
    <property type="term" value="F:zinc ion binding"/>
    <property type="evidence" value="ECO:0007669"/>
    <property type="project" value="InterPro"/>
</dbReference>
<dbReference type="EMBL" id="JAGPXC010000003">
    <property type="protein sequence ID" value="KAH6655749.1"/>
    <property type="molecule type" value="Genomic_DNA"/>
</dbReference>
<dbReference type="Proteomes" id="UP000758603">
    <property type="component" value="Unassembled WGS sequence"/>
</dbReference>